<dbReference type="AlphaFoldDB" id="F2TXL6"/>
<dbReference type="InParanoid" id="F2TXL6"/>
<dbReference type="Proteomes" id="UP000007799">
    <property type="component" value="Unassembled WGS sequence"/>
</dbReference>
<organism evidence="7">
    <name type="scientific">Salpingoeca rosetta (strain ATCC 50818 / BSB-021)</name>
    <dbReference type="NCBI Taxonomy" id="946362"/>
    <lineage>
        <taxon>Eukaryota</taxon>
        <taxon>Choanoflagellata</taxon>
        <taxon>Craspedida</taxon>
        <taxon>Salpingoecidae</taxon>
        <taxon>Salpingoeca</taxon>
    </lineage>
</organism>
<dbReference type="OMA" id="STHYTHF"/>
<evidence type="ECO:0000256" key="4">
    <source>
        <dbReference type="ARBA" id="ARBA00023136"/>
    </source>
</evidence>
<dbReference type="OrthoDB" id="1932233at2759"/>
<dbReference type="KEGG" id="sre:PTSG_00832"/>
<dbReference type="PANTHER" id="PTHR12665">
    <property type="entry name" value="ORMDL PROTEINS"/>
    <property type="match status" value="1"/>
</dbReference>
<evidence type="ECO:0008006" key="8">
    <source>
        <dbReference type="Google" id="ProtNLM"/>
    </source>
</evidence>
<dbReference type="STRING" id="946362.F2TXL6"/>
<sequence length="150" mass="17215">MALKYNAMNPNETWVNHPGFIAMYLVLFTACHLVLLSLPITTELVWTLTNVCHSLITFVSFHWLKGAPFETMDEGESLSLTQWEQIGSSPDMTQTKRFLIGFPVLVFLLATAYTHHDNLHFFVNLSFLALIMIPKLPEMHGVRLFNINKY</sequence>
<comment type="subcellular location">
    <subcellularLocation>
        <location evidence="1">Membrane</location>
        <topology evidence="1">Multi-pass membrane protein</topology>
    </subcellularLocation>
</comment>
<accession>F2TXL6</accession>
<evidence type="ECO:0000256" key="5">
    <source>
        <dbReference type="SAM" id="Phobius"/>
    </source>
</evidence>
<keyword evidence="2 5" id="KW-0812">Transmembrane</keyword>
<dbReference type="GO" id="GO:0005789">
    <property type="term" value="C:endoplasmic reticulum membrane"/>
    <property type="evidence" value="ECO:0007669"/>
    <property type="project" value="InterPro"/>
</dbReference>
<feature type="transmembrane region" description="Helical" evidence="5">
    <location>
        <begin position="21"/>
        <end position="38"/>
    </location>
</feature>
<gene>
    <name evidence="6" type="ORF">PTSG_00832</name>
</gene>
<proteinExistence type="predicted"/>
<dbReference type="RefSeq" id="XP_004998300.1">
    <property type="nucleotide sequence ID" value="XM_004998243.1"/>
</dbReference>
<dbReference type="PROSITE" id="PS51257">
    <property type="entry name" value="PROKAR_LIPOPROTEIN"/>
    <property type="match status" value="1"/>
</dbReference>
<dbReference type="EMBL" id="GL832956">
    <property type="protein sequence ID" value="EGD76125.1"/>
    <property type="molecule type" value="Genomic_DNA"/>
</dbReference>
<evidence type="ECO:0000256" key="2">
    <source>
        <dbReference type="ARBA" id="ARBA00022692"/>
    </source>
</evidence>
<keyword evidence="4 5" id="KW-0472">Membrane</keyword>
<evidence type="ECO:0000313" key="6">
    <source>
        <dbReference type="EMBL" id="EGD76125.1"/>
    </source>
</evidence>
<evidence type="ECO:0000313" key="7">
    <source>
        <dbReference type="Proteomes" id="UP000007799"/>
    </source>
</evidence>
<evidence type="ECO:0000256" key="3">
    <source>
        <dbReference type="ARBA" id="ARBA00022989"/>
    </source>
</evidence>
<evidence type="ECO:0000256" key="1">
    <source>
        <dbReference type="ARBA" id="ARBA00004141"/>
    </source>
</evidence>
<name>F2TXL6_SALR5</name>
<feature type="transmembrane region" description="Helical" evidence="5">
    <location>
        <begin position="121"/>
        <end position="137"/>
    </location>
</feature>
<keyword evidence="3 5" id="KW-1133">Transmembrane helix</keyword>
<dbReference type="GeneID" id="16078895"/>
<dbReference type="Pfam" id="PF04061">
    <property type="entry name" value="ORMDL"/>
    <property type="match status" value="1"/>
</dbReference>
<dbReference type="eggNOG" id="KOG3319">
    <property type="taxonomic scope" value="Eukaryota"/>
</dbReference>
<feature type="transmembrane region" description="Helical" evidence="5">
    <location>
        <begin position="98"/>
        <end position="115"/>
    </location>
</feature>
<reference evidence="6" key="1">
    <citation type="submission" date="2009-08" db="EMBL/GenBank/DDBJ databases">
        <title>Annotation of Salpingoeca rosetta.</title>
        <authorList>
            <consortium name="The Broad Institute Genome Sequencing Platform"/>
            <person name="Russ C."/>
            <person name="Cuomo C."/>
            <person name="Burger G."/>
            <person name="Gray M.W."/>
            <person name="Holland P.W.H."/>
            <person name="King N."/>
            <person name="Lang F.B.F."/>
            <person name="Roger A.J."/>
            <person name="Ruiz-Trillo I."/>
            <person name="Young S.K."/>
            <person name="Zeng Q."/>
            <person name="Gargeya S."/>
            <person name="Alvarado L."/>
            <person name="Berlin A."/>
            <person name="Chapman S.B."/>
            <person name="Chen Z."/>
            <person name="Freedman E."/>
            <person name="Gellesch M."/>
            <person name="Goldberg J."/>
            <person name="Griggs A."/>
            <person name="Gujja S."/>
            <person name="Heilman E."/>
            <person name="Heiman D."/>
            <person name="Howarth C."/>
            <person name="Mehta T."/>
            <person name="Neiman D."/>
            <person name="Pearson M."/>
            <person name="Roberts A."/>
            <person name="Saif S."/>
            <person name="Shea T."/>
            <person name="Shenoy N."/>
            <person name="Sisk P."/>
            <person name="Stolte C."/>
            <person name="Sykes S."/>
            <person name="White J."/>
            <person name="Yandava C."/>
            <person name="Haas B."/>
            <person name="Nusbaum C."/>
            <person name="Birren B."/>
        </authorList>
    </citation>
    <scope>NUCLEOTIDE SEQUENCE [LARGE SCALE GENOMIC DNA]</scope>
    <source>
        <strain evidence="6">ATCC 50818</strain>
    </source>
</reference>
<protein>
    <recommendedName>
        <fullName evidence="8">ORM1 protein</fullName>
    </recommendedName>
</protein>
<dbReference type="InterPro" id="IPR007203">
    <property type="entry name" value="ORMDL"/>
</dbReference>
<dbReference type="FunCoup" id="F2TXL6">
    <property type="interactions" value="1162"/>
</dbReference>
<keyword evidence="7" id="KW-1185">Reference proteome</keyword>